<dbReference type="Gene3D" id="3.50.50.60">
    <property type="entry name" value="FAD/NAD(P)-binding domain"/>
    <property type="match status" value="1"/>
</dbReference>
<evidence type="ECO:0000256" key="1">
    <source>
        <dbReference type="ARBA" id="ARBA00001974"/>
    </source>
</evidence>
<keyword evidence="4" id="KW-0560">Oxidoreductase</keyword>
<evidence type="ECO:0000259" key="6">
    <source>
        <dbReference type="Pfam" id="PF01494"/>
    </source>
</evidence>
<feature type="domain" description="FAD-binding" evidence="6">
    <location>
        <begin position="9"/>
        <end position="354"/>
    </location>
</feature>
<comment type="caution">
    <text evidence="7">The sequence shown here is derived from an EMBL/GenBank/DDBJ whole genome shotgun (WGS) entry which is preliminary data.</text>
</comment>
<dbReference type="InterPro" id="IPR050493">
    <property type="entry name" value="FAD-dep_Monooxygenase_BioMet"/>
</dbReference>
<evidence type="ECO:0000256" key="4">
    <source>
        <dbReference type="ARBA" id="ARBA00023002"/>
    </source>
</evidence>
<keyword evidence="2" id="KW-0285">Flavoprotein</keyword>
<reference evidence="7 8" key="1">
    <citation type="submission" date="2024-03" db="EMBL/GenBank/DDBJ databases">
        <title>Draft genome sequence of Pseudonocardia nematodicida JCM 31783.</title>
        <authorList>
            <person name="Butdee W."/>
            <person name="Duangmal K."/>
        </authorList>
    </citation>
    <scope>NUCLEOTIDE SEQUENCE [LARGE SCALE GENOMIC DNA]</scope>
    <source>
        <strain evidence="7 8">JCM 31783</strain>
    </source>
</reference>
<dbReference type="GO" id="GO:0004497">
    <property type="term" value="F:monooxygenase activity"/>
    <property type="evidence" value="ECO:0007669"/>
    <property type="project" value="UniProtKB-KW"/>
</dbReference>
<dbReference type="RefSeq" id="WP_349296845.1">
    <property type="nucleotide sequence ID" value="NZ_JBEDNQ010000002.1"/>
</dbReference>
<evidence type="ECO:0000256" key="3">
    <source>
        <dbReference type="ARBA" id="ARBA00022827"/>
    </source>
</evidence>
<proteinExistence type="predicted"/>
<sequence>MWKSPCSADFVVIGGGIGGLAAALQIVRRGVGNVVVLERAPEFGEVGAGLQLAPNASRVLDELGVLDAVSGTAFRPERLVLRDIVEGDEITALRTGEGFTDRYGYPYLVAHRVDVHRALLEACAAEDGVTLVPGVTVSEVTQDADGVVVHCDGGARYSGSAAIGADGIASTVRQQLIEDGPPVATGYVAYRGTVPAEDVKASTGGSELTDMVIWIGPGIHLVQYPVRGGRLCNQVAVFRSDVFTADPGAGEWGTPAEFEERFRCATWQVRRSIELMDTSRRWEMYDRPPTPGWASGRIALLGDAAHPMLQYLAQGACQALEDSRALGSSLAGAADIGPALKDYERQRYPRAAVVQTKARAFGEILHADGALAAMRNYFLRRRSDTDYEPVDWLYVPDG</sequence>
<dbReference type="PANTHER" id="PTHR13789">
    <property type="entry name" value="MONOOXYGENASE"/>
    <property type="match status" value="1"/>
</dbReference>
<keyword evidence="3" id="KW-0274">FAD</keyword>
<keyword evidence="5 7" id="KW-0503">Monooxygenase</keyword>
<accession>A0ABV1K7D3</accession>
<name>A0ABV1K7D3_9PSEU</name>
<evidence type="ECO:0000313" key="7">
    <source>
        <dbReference type="EMBL" id="MEQ3549748.1"/>
    </source>
</evidence>
<dbReference type="InterPro" id="IPR002938">
    <property type="entry name" value="FAD-bd"/>
</dbReference>
<dbReference type="PRINTS" id="PR00420">
    <property type="entry name" value="RNGMNOXGNASE"/>
</dbReference>
<keyword evidence="8" id="KW-1185">Reference proteome</keyword>
<gene>
    <name evidence="7" type="ORF">WIS52_04635</name>
</gene>
<protein>
    <submittedName>
        <fullName evidence="7">FAD-dependent monooxygenase</fullName>
    </submittedName>
</protein>
<evidence type="ECO:0000256" key="2">
    <source>
        <dbReference type="ARBA" id="ARBA00022630"/>
    </source>
</evidence>
<dbReference type="PANTHER" id="PTHR13789:SF318">
    <property type="entry name" value="GERANYLGERANYL DIPHOSPHATE REDUCTASE"/>
    <property type="match status" value="1"/>
</dbReference>
<dbReference type="Pfam" id="PF01494">
    <property type="entry name" value="FAD_binding_3"/>
    <property type="match status" value="1"/>
</dbReference>
<evidence type="ECO:0000313" key="8">
    <source>
        <dbReference type="Proteomes" id="UP001494902"/>
    </source>
</evidence>
<dbReference type="InterPro" id="IPR036188">
    <property type="entry name" value="FAD/NAD-bd_sf"/>
</dbReference>
<evidence type="ECO:0000256" key="5">
    <source>
        <dbReference type="ARBA" id="ARBA00023033"/>
    </source>
</evidence>
<dbReference type="SUPFAM" id="SSF54373">
    <property type="entry name" value="FAD-linked reductases, C-terminal domain"/>
    <property type="match status" value="1"/>
</dbReference>
<dbReference type="SUPFAM" id="SSF51905">
    <property type="entry name" value="FAD/NAD(P)-binding domain"/>
    <property type="match status" value="1"/>
</dbReference>
<dbReference type="EMBL" id="JBEDNQ010000002">
    <property type="protein sequence ID" value="MEQ3549748.1"/>
    <property type="molecule type" value="Genomic_DNA"/>
</dbReference>
<organism evidence="7 8">
    <name type="scientific">Pseudonocardia nematodicida</name>
    <dbReference type="NCBI Taxonomy" id="1206997"/>
    <lineage>
        <taxon>Bacteria</taxon>
        <taxon>Bacillati</taxon>
        <taxon>Actinomycetota</taxon>
        <taxon>Actinomycetes</taxon>
        <taxon>Pseudonocardiales</taxon>
        <taxon>Pseudonocardiaceae</taxon>
        <taxon>Pseudonocardia</taxon>
    </lineage>
</organism>
<comment type="cofactor">
    <cofactor evidence="1">
        <name>FAD</name>
        <dbReference type="ChEBI" id="CHEBI:57692"/>
    </cofactor>
</comment>
<dbReference type="Proteomes" id="UP001494902">
    <property type="component" value="Unassembled WGS sequence"/>
</dbReference>